<sequence length="100" mass="11967">MEQLCAHHIRMRHAVKNNTTRMQIILGEYRKKTRKLHDIADVIHDALIGTCHWSFIFKCTEINVYFPRRRPVTLTRFRAAQSHEGKKGDKEKFEFKKEDN</sequence>
<organism evidence="2 3">
    <name type="scientific">Parelaphostrongylus tenuis</name>
    <name type="common">Meningeal worm</name>
    <dbReference type="NCBI Taxonomy" id="148309"/>
    <lineage>
        <taxon>Eukaryota</taxon>
        <taxon>Metazoa</taxon>
        <taxon>Ecdysozoa</taxon>
        <taxon>Nematoda</taxon>
        <taxon>Chromadorea</taxon>
        <taxon>Rhabditida</taxon>
        <taxon>Rhabditina</taxon>
        <taxon>Rhabditomorpha</taxon>
        <taxon>Strongyloidea</taxon>
        <taxon>Metastrongylidae</taxon>
        <taxon>Parelaphostrongylus</taxon>
    </lineage>
</organism>
<proteinExistence type="predicted"/>
<dbReference type="AlphaFoldDB" id="A0AAD5LWY5"/>
<reference evidence="2" key="1">
    <citation type="submission" date="2021-06" db="EMBL/GenBank/DDBJ databases">
        <title>Parelaphostrongylus tenuis whole genome reference sequence.</title>
        <authorList>
            <person name="Garwood T.J."/>
            <person name="Larsen P.A."/>
            <person name="Fountain-Jones N.M."/>
            <person name="Garbe J.R."/>
            <person name="Macchietto M.G."/>
            <person name="Kania S.A."/>
            <person name="Gerhold R.W."/>
            <person name="Richards J.E."/>
            <person name="Wolf T.M."/>
        </authorList>
    </citation>
    <scope>NUCLEOTIDE SEQUENCE</scope>
    <source>
        <strain evidence="2">MNPRO001-30</strain>
        <tissue evidence="2">Meninges</tissue>
    </source>
</reference>
<feature type="region of interest" description="Disordered" evidence="1">
    <location>
        <begin position="80"/>
        <end position="100"/>
    </location>
</feature>
<protein>
    <submittedName>
        <fullName evidence="2">Uncharacterized protein</fullName>
    </submittedName>
</protein>
<keyword evidence="3" id="KW-1185">Reference proteome</keyword>
<gene>
    <name evidence="2" type="ORF">KIN20_003208</name>
</gene>
<name>A0AAD5LWY5_PARTN</name>
<comment type="caution">
    <text evidence="2">The sequence shown here is derived from an EMBL/GenBank/DDBJ whole genome shotgun (WGS) entry which is preliminary data.</text>
</comment>
<dbReference type="Proteomes" id="UP001196413">
    <property type="component" value="Unassembled WGS sequence"/>
</dbReference>
<feature type="compositionally biased region" description="Basic and acidic residues" evidence="1">
    <location>
        <begin position="81"/>
        <end position="100"/>
    </location>
</feature>
<evidence type="ECO:0000313" key="2">
    <source>
        <dbReference type="EMBL" id="KAJ1348000.1"/>
    </source>
</evidence>
<dbReference type="EMBL" id="JAHQIW010000415">
    <property type="protein sequence ID" value="KAJ1348000.1"/>
    <property type="molecule type" value="Genomic_DNA"/>
</dbReference>
<evidence type="ECO:0000256" key="1">
    <source>
        <dbReference type="SAM" id="MobiDB-lite"/>
    </source>
</evidence>
<accession>A0AAD5LWY5</accession>
<evidence type="ECO:0000313" key="3">
    <source>
        <dbReference type="Proteomes" id="UP001196413"/>
    </source>
</evidence>